<reference evidence="2" key="1">
    <citation type="journal article" date="2023" name="GigaByte">
        <title>Genome assembly of the bearded iris, Iris pallida Lam.</title>
        <authorList>
            <person name="Bruccoleri R.E."/>
            <person name="Oakeley E.J."/>
            <person name="Faust A.M.E."/>
            <person name="Altorfer M."/>
            <person name="Dessus-Babus S."/>
            <person name="Burckhardt D."/>
            <person name="Oertli M."/>
            <person name="Naumann U."/>
            <person name="Petersen F."/>
            <person name="Wong J."/>
        </authorList>
    </citation>
    <scope>NUCLEOTIDE SEQUENCE</scope>
    <source>
        <strain evidence="2">GSM-AAB239-AS_SAM_17_03QT</strain>
    </source>
</reference>
<comment type="caution">
    <text evidence="2">The sequence shown here is derived from an EMBL/GenBank/DDBJ whole genome shotgun (WGS) entry which is preliminary data.</text>
</comment>
<dbReference type="PANTHER" id="PTHR37710:SF1">
    <property type="entry name" value="TRANSMEMBRANE PROTEIN"/>
    <property type="match status" value="1"/>
</dbReference>
<name>A0AAX6EQG0_IRIPA</name>
<accession>A0AAX6EQG0</accession>
<evidence type="ECO:0000313" key="2">
    <source>
        <dbReference type="EMBL" id="KAJ6806314.1"/>
    </source>
</evidence>
<organism evidence="2 3">
    <name type="scientific">Iris pallida</name>
    <name type="common">Sweet iris</name>
    <dbReference type="NCBI Taxonomy" id="29817"/>
    <lineage>
        <taxon>Eukaryota</taxon>
        <taxon>Viridiplantae</taxon>
        <taxon>Streptophyta</taxon>
        <taxon>Embryophyta</taxon>
        <taxon>Tracheophyta</taxon>
        <taxon>Spermatophyta</taxon>
        <taxon>Magnoliopsida</taxon>
        <taxon>Liliopsida</taxon>
        <taxon>Asparagales</taxon>
        <taxon>Iridaceae</taxon>
        <taxon>Iridoideae</taxon>
        <taxon>Irideae</taxon>
        <taxon>Iris</taxon>
    </lineage>
</organism>
<evidence type="ECO:0000256" key="1">
    <source>
        <dbReference type="SAM" id="MobiDB-lite"/>
    </source>
</evidence>
<reference evidence="2" key="2">
    <citation type="submission" date="2023-04" db="EMBL/GenBank/DDBJ databases">
        <authorList>
            <person name="Bruccoleri R.E."/>
            <person name="Oakeley E.J."/>
            <person name="Faust A.-M."/>
            <person name="Dessus-Babus S."/>
            <person name="Altorfer M."/>
            <person name="Burckhardt D."/>
            <person name="Oertli M."/>
            <person name="Naumann U."/>
            <person name="Petersen F."/>
            <person name="Wong J."/>
        </authorList>
    </citation>
    <scope>NUCLEOTIDE SEQUENCE</scope>
    <source>
        <strain evidence="2">GSM-AAB239-AS_SAM_17_03QT</strain>
        <tissue evidence="2">Leaf</tissue>
    </source>
</reference>
<keyword evidence="3" id="KW-1185">Reference proteome</keyword>
<dbReference type="Proteomes" id="UP001140949">
    <property type="component" value="Unassembled WGS sequence"/>
</dbReference>
<feature type="region of interest" description="Disordered" evidence="1">
    <location>
        <begin position="149"/>
        <end position="168"/>
    </location>
</feature>
<sequence length="232" mass="26579">MGHASSSTDNSRPRRLYNIGASVLTIVHKACQLIKQLDNPLGFVSRMMMFVMTPIMHPIERHWLLMLSFFDDRILAIEDAAMFIFPKSAQLFSVLDEVAILIESVPKWLDNIAIMDLPSLIRGEWSQEEKDIVVDLKCFEETESEQKMVASKKKKKKKKGTEDEEDDEIKVVEETCKDIVEEMEKMCITKKEEMPDPLLELLDAGWGGKEEMVELRDPLLELLDAGWGGKFT</sequence>
<protein>
    <submittedName>
        <fullName evidence="2">Uncharacterized protein</fullName>
    </submittedName>
</protein>
<feature type="compositionally biased region" description="Basic residues" evidence="1">
    <location>
        <begin position="150"/>
        <end position="159"/>
    </location>
</feature>
<dbReference type="AlphaFoldDB" id="A0AAX6EQG0"/>
<evidence type="ECO:0000313" key="3">
    <source>
        <dbReference type="Proteomes" id="UP001140949"/>
    </source>
</evidence>
<dbReference type="EMBL" id="JANAVB010034619">
    <property type="protein sequence ID" value="KAJ6806314.1"/>
    <property type="molecule type" value="Genomic_DNA"/>
</dbReference>
<gene>
    <name evidence="2" type="ORF">M6B38_175935</name>
</gene>
<dbReference type="PANTHER" id="PTHR37710">
    <property type="entry name" value="TRANSMEMBRANE PROTEIN"/>
    <property type="match status" value="1"/>
</dbReference>
<proteinExistence type="predicted"/>